<evidence type="ECO:0000256" key="1">
    <source>
        <dbReference type="ARBA" id="ARBA00023239"/>
    </source>
</evidence>
<dbReference type="Pfam" id="PF00206">
    <property type="entry name" value="Lyase_1"/>
    <property type="match status" value="1"/>
</dbReference>
<dbReference type="NCBIfam" id="NF008909">
    <property type="entry name" value="PRK12273.1"/>
    <property type="match status" value="1"/>
</dbReference>
<dbReference type="RefSeq" id="WP_306879312.1">
    <property type="nucleotide sequence ID" value="NZ_JAUSSW010000013.1"/>
</dbReference>
<reference evidence="4 5" key="1">
    <citation type="submission" date="2023-07" db="EMBL/GenBank/DDBJ databases">
        <title>Sorghum-associated microbial communities from plants grown in Nebraska, USA.</title>
        <authorList>
            <person name="Schachtman D."/>
        </authorList>
    </citation>
    <scope>NUCLEOTIDE SEQUENCE [LARGE SCALE GENOMIC DNA]</scope>
    <source>
        <strain evidence="4 5">CC523</strain>
    </source>
</reference>
<dbReference type="PANTHER" id="PTHR42696">
    <property type="entry name" value="ASPARTATE AMMONIA-LYASE"/>
    <property type="match status" value="1"/>
</dbReference>
<dbReference type="EC" id="4.3.1.1" evidence="4"/>
<dbReference type="Gene3D" id="1.20.200.10">
    <property type="entry name" value="Fumarase/aspartase (Central domain)"/>
    <property type="match status" value="1"/>
</dbReference>
<comment type="caution">
    <text evidence="4">The sequence shown here is derived from an EMBL/GenBank/DDBJ whole genome shotgun (WGS) entry which is preliminary data.</text>
</comment>
<dbReference type="InterPro" id="IPR024083">
    <property type="entry name" value="Fumarase/histidase_N"/>
</dbReference>
<dbReference type="InterPro" id="IPR022761">
    <property type="entry name" value="Fumarate_lyase_N"/>
</dbReference>
<dbReference type="Gene3D" id="1.10.275.10">
    <property type="entry name" value="Fumarase/aspartase (N-terminal domain)"/>
    <property type="match status" value="1"/>
</dbReference>
<evidence type="ECO:0000313" key="5">
    <source>
        <dbReference type="Proteomes" id="UP001244563"/>
    </source>
</evidence>
<dbReference type="InterPro" id="IPR000362">
    <property type="entry name" value="Fumarate_lyase_fam"/>
</dbReference>
<dbReference type="InterPro" id="IPR018951">
    <property type="entry name" value="Fumarase_C_C"/>
</dbReference>
<evidence type="ECO:0000259" key="3">
    <source>
        <dbReference type="Pfam" id="PF10415"/>
    </source>
</evidence>
<dbReference type="CDD" id="cd01357">
    <property type="entry name" value="Aspartase"/>
    <property type="match status" value="1"/>
</dbReference>
<gene>
    <name evidence="4" type="ORF">J2T10_003764</name>
</gene>
<dbReference type="EMBL" id="JAUSSW010000013">
    <property type="protein sequence ID" value="MDQ0104091.1"/>
    <property type="molecule type" value="Genomic_DNA"/>
</dbReference>
<dbReference type="SUPFAM" id="SSF48557">
    <property type="entry name" value="L-aspartase-like"/>
    <property type="match status" value="1"/>
</dbReference>
<dbReference type="PANTHER" id="PTHR42696:SF2">
    <property type="entry name" value="ASPARTATE AMMONIA-LYASE"/>
    <property type="match status" value="1"/>
</dbReference>
<proteinExistence type="predicted"/>
<feature type="domain" description="Fumarase C C-terminal" evidence="3">
    <location>
        <begin position="417"/>
        <end position="462"/>
    </location>
</feature>
<organism evidence="4 5">
    <name type="scientific">Paenarthrobacter nicotinovorans</name>
    <name type="common">Arthrobacter nicotinovorans</name>
    <dbReference type="NCBI Taxonomy" id="29320"/>
    <lineage>
        <taxon>Bacteria</taxon>
        <taxon>Bacillati</taxon>
        <taxon>Actinomycetota</taxon>
        <taxon>Actinomycetes</taxon>
        <taxon>Micrococcales</taxon>
        <taxon>Micrococcaceae</taxon>
        <taxon>Paenarthrobacter</taxon>
    </lineage>
</organism>
<dbReference type="GO" id="GO:0008797">
    <property type="term" value="F:aspartate ammonia-lyase activity"/>
    <property type="evidence" value="ECO:0007669"/>
    <property type="project" value="UniProtKB-EC"/>
</dbReference>
<dbReference type="Proteomes" id="UP001244563">
    <property type="component" value="Unassembled WGS sequence"/>
</dbReference>
<dbReference type="Gene3D" id="1.10.40.30">
    <property type="entry name" value="Fumarase/aspartase (C-terminal domain)"/>
    <property type="match status" value="1"/>
</dbReference>
<feature type="domain" description="Fumarate lyase N-terminal" evidence="2">
    <location>
        <begin position="20"/>
        <end position="350"/>
    </location>
</feature>
<protein>
    <submittedName>
        <fullName evidence="4">Aspartate ammonia-lyase</fullName>
        <ecNumber evidence="4">4.3.1.1</ecNumber>
    </submittedName>
</protein>
<dbReference type="Pfam" id="PF10415">
    <property type="entry name" value="FumaraseC_C"/>
    <property type="match status" value="1"/>
</dbReference>
<dbReference type="InterPro" id="IPR008948">
    <property type="entry name" value="L-Aspartase-like"/>
</dbReference>
<accession>A0ABT9TQZ3</accession>
<name>A0ABT9TQZ3_PAENI</name>
<dbReference type="PROSITE" id="PS00163">
    <property type="entry name" value="FUMARATE_LYASES"/>
    <property type="match status" value="1"/>
</dbReference>
<evidence type="ECO:0000259" key="2">
    <source>
        <dbReference type="Pfam" id="PF00206"/>
    </source>
</evidence>
<dbReference type="PRINTS" id="PR00149">
    <property type="entry name" value="FUMRATELYASE"/>
</dbReference>
<keyword evidence="1 4" id="KW-0456">Lyase</keyword>
<keyword evidence="5" id="KW-1185">Reference proteome</keyword>
<dbReference type="InterPro" id="IPR051546">
    <property type="entry name" value="Aspartate_Ammonia-Lyase"/>
</dbReference>
<sequence length="478" mass="50438">MSTSTGHETRIRIERDSLGSLAVPTSALWGIHTERAILNFPISGLQLGTHRHLVRALAVVKKAAALTNTELGLIPDDIGLAIASACDTVASGEVDDAFPVDVIQGGAGTSTNMNANEVIANLALESLGHPRGSYEVIDPIGHVNKCQSTNDVYPTAVRLALVFALEDLLKQLALLSESFDERGHAFADIPKIGRTQLQDAVPMTLGQEFTAFAVTLEEDQRRLREAAALLRECSLGATAIGTGITADPRYVERVIDKLSAVSGVQLTRAHDFVEATWDTGAFMTFSGALKRTAIKLSKICSDLRLLSSGPQTGLAEIRLPPRQAGSSIMPGKVNPVIPEVINQIAFLVAGADVTVTMAADNGQLQLNAFEPVIAHALLQSLSWLTNGCDVLRELCVSGVEANEALLRSRARASTAQATALLPVLGYAVAAGVAHRALVSGQSVFDIAVSEGLLQPEQAERLMAADSCGDAISVVTACQ</sequence>
<dbReference type="InterPro" id="IPR020557">
    <property type="entry name" value="Fumarate_lyase_CS"/>
</dbReference>
<evidence type="ECO:0000313" key="4">
    <source>
        <dbReference type="EMBL" id="MDQ0104091.1"/>
    </source>
</evidence>